<feature type="domain" description="HTH cro/C1-type" evidence="1">
    <location>
        <begin position="22"/>
        <end position="76"/>
    </location>
</feature>
<protein>
    <recommendedName>
        <fullName evidence="1">HTH cro/C1-type domain-containing protein</fullName>
    </recommendedName>
</protein>
<dbReference type="SMART" id="SM00530">
    <property type="entry name" value="HTH_XRE"/>
    <property type="match status" value="1"/>
</dbReference>
<dbReference type="CDD" id="cd00093">
    <property type="entry name" value="HTH_XRE"/>
    <property type="match status" value="1"/>
</dbReference>
<dbReference type="EMBL" id="BPQM01000160">
    <property type="protein sequence ID" value="GJD81764.1"/>
    <property type="molecule type" value="Genomic_DNA"/>
</dbReference>
<dbReference type="Proteomes" id="UP001055108">
    <property type="component" value="Unassembled WGS sequence"/>
</dbReference>
<proteinExistence type="predicted"/>
<keyword evidence="3" id="KW-1185">Reference proteome</keyword>
<reference evidence="2" key="1">
    <citation type="journal article" date="2016" name="Front. Microbiol.">
        <title>Genome Sequence of the Piezophilic, Mesophilic Sulfate-Reducing Bacterium Desulfovibrio indicus J2T.</title>
        <authorList>
            <person name="Cao J."/>
            <person name="Maignien L."/>
            <person name="Shao Z."/>
            <person name="Alain K."/>
            <person name="Jebbar M."/>
        </authorList>
    </citation>
    <scope>NUCLEOTIDE SEQUENCE</scope>
    <source>
        <strain evidence="2">NBRC 103626</strain>
    </source>
</reference>
<dbReference type="Gene3D" id="1.10.260.40">
    <property type="entry name" value="lambda repressor-like DNA-binding domains"/>
    <property type="match status" value="1"/>
</dbReference>
<accession>A0AA37MGM3</accession>
<gene>
    <name evidence="2" type="ORF">NBEOAGPD_5018</name>
</gene>
<dbReference type="Pfam" id="PF13560">
    <property type="entry name" value="HTH_31"/>
    <property type="match status" value="1"/>
</dbReference>
<dbReference type="SUPFAM" id="SSF47413">
    <property type="entry name" value="lambda repressor-like DNA-binding domains"/>
    <property type="match status" value="1"/>
</dbReference>
<evidence type="ECO:0000313" key="2">
    <source>
        <dbReference type="EMBL" id="GJD81764.1"/>
    </source>
</evidence>
<evidence type="ECO:0000313" key="3">
    <source>
        <dbReference type="Proteomes" id="UP001055108"/>
    </source>
</evidence>
<dbReference type="InterPro" id="IPR001387">
    <property type="entry name" value="Cro/C1-type_HTH"/>
</dbReference>
<dbReference type="AlphaFoldDB" id="A0AA37MGM3"/>
<sequence length="129" mass="13854">MPNSPRQPKQVTQADQEIGRKVRTLRRASGMAIIEAAAALGISWQQMHKYETGLSRIGISRLQAIANLFGVSVSTLLEEDAERVAGRSALKLLETPGASELLQLYLSASDEAARRSILALVVAAADLKA</sequence>
<comment type="caution">
    <text evidence="2">The sequence shown here is derived from an EMBL/GenBank/DDBJ whole genome shotgun (WGS) entry which is preliminary data.</text>
</comment>
<organism evidence="2 3">
    <name type="scientific">Methylobacterium gregans</name>
    <dbReference type="NCBI Taxonomy" id="374424"/>
    <lineage>
        <taxon>Bacteria</taxon>
        <taxon>Pseudomonadati</taxon>
        <taxon>Pseudomonadota</taxon>
        <taxon>Alphaproteobacteria</taxon>
        <taxon>Hyphomicrobiales</taxon>
        <taxon>Methylobacteriaceae</taxon>
        <taxon>Methylobacterium</taxon>
    </lineage>
</organism>
<reference evidence="2" key="2">
    <citation type="submission" date="2021-08" db="EMBL/GenBank/DDBJ databases">
        <authorList>
            <person name="Tani A."/>
            <person name="Ola A."/>
            <person name="Ogura Y."/>
            <person name="Katsura K."/>
            <person name="Hayashi T."/>
        </authorList>
    </citation>
    <scope>NUCLEOTIDE SEQUENCE</scope>
    <source>
        <strain evidence="2">NBRC 103626</strain>
    </source>
</reference>
<dbReference type="InterPro" id="IPR010982">
    <property type="entry name" value="Lambda_DNA-bd_dom_sf"/>
</dbReference>
<evidence type="ECO:0000259" key="1">
    <source>
        <dbReference type="PROSITE" id="PS50943"/>
    </source>
</evidence>
<dbReference type="PROSITE" id="PS50943">
    <property type="entry name" value="HTH_CROC1"/>
    <property type="match status" value="1"/>
</dbReference>
<dbReference type="GO" id="GO:0003677">
    <property type="term" value="F:DNA binding"/>
    <property type="evidence" value="ECO:0007669"/>
    <property type="project" value="InterPro"/>
</dbReference>
<name>A0AA37MGM3_9HYPH</name>
<dbReference type="RefSeq" id="WP_283206323.1">
    <property type="nucleotide sequence ID" value="NZ_JBHSWO010000001.1"/>
</dbReference>